<protein>
    <submittedName>
        <fullName evidence="1">Uncharacterized protein</fullName>
    </submittedName>
</protein>
<sequence>MYSFVYGCGTGIYCKTGLLLKWLKNNERLSSSNFTAVKCTEPSCLSFSNAFINTNAPHLEDNSLTPKLSLCAEFIIVSHIRPYEICCLSFCSVKAVYFV</sequence>
<evidence type="ECO:0000313" key="1">
    <source>
        <dbReference type="EMBL" id="JAH91483.1"/>
    </source>
</evidence>
<accession>A0A0E9WPT8</accession>
<dbReference type="EMBL" id="GBXM01017094">
    <property type="protein sequence ID" value="JAH91483.1"/>
    <property type="molecule type" value="Transcribed_RNA"/>
</dbReference>
<organism evidence="1">
    <name type="scientific">Anguilla anguilla</name>
    <name type="common">European freshwater eel</name>
    <name type="synonym">Muraena anguilla</name>
    <dbReference type="NCBI Taxonomy" id="7936"/>
    <lineage>
        <taxon>Eukaryota</taxon>
        <taxon>Metazoa</taxon>
        <taxon>Chordata</taxon>
        <taxon>Craniata</taxon>
        <taxon>Vertebrata</taxon>
        <taxon>Euteleostomi</taxon>
        <taxon>Actinopterygii</taxon>
        <taxon>Neopterygii</taxon>
        <taxon>Teleostei</taxon>
        <taxon>Anguilliformes</taxon>
        <taxon>Anguillidae</taxon>
        <taxon>Anguilla</taxon>
    </lineage>
</organism>
<reference evidence="1" key="2">
    <citation type="journal article" date="2015" name="Fish Shellfish Immunol.">
        <title>Early steps in the European eel (Anguilla anguilla)-Vibrio vulnificus interaction in the gills: Role of the RtxA13 toxin.</title>
        <authorList>
            <person name="Callol A."/>
            <person name="Pajuelo D."/>
            <person name="Ebbesson L."/>
            <person name="Teles M."/>
            <person name="MacKenzie S."/>
            <person name="Amaro C."/>
        </authorList>
    </citation>
    <scope>NUCLEOTIDE SEQUENCE</scope>
</reference>
<reference evidence="1" key="1">
    <citation type="submission" date="2014-11" db="EMBL/GenBank/DDBJ databases">
        <authorList>
            <person name="Amaro Gonzalez C."/>
        </authorList>
    </citation>
    <scope>NUCLEOTIDE SEQUENCE</scope>
</reference>
<name>A0A0E9WPT8_ANGAN</name>
<dbReference type="AlphaFoldDB" id="A0A0E9WPT8"/>
<proteinExistence type="predicted"/>